<accession>A0A1E2V8W5</accession>
<dbReference type="GO" id="GO:0017038">
    <property type="term" value="P:protein import"/>
    <property type="evidence" value="ECO:0007669"/>
    <property type="project" value="TreeGrafter"/>
</dbReference>
<dbReference type="PANTHER" id="PTHR30625:SF3">
    <property type="entry name" value="TOL-PAL SYSTEM PROTEIN TOLQ"/>
    <property type="match status" value="1"/>
</dbReference>
<dbReference type="Pfam" id="PF01618">
    <property type="entry name" value="MotA_ExbB"/>
    <property type="match status" value="1"/>
</dbReference>
<dbReference type="GO" id="GO:0043213">
    <property type="term" value="P:bacteriocin transport"/>
    <property type="evidence" value="ECO:0007669"/>
    <property type="project" value="InterPro"/>
</dbReference>
<dbReference type="InterPro" id="IPR014163">
    <property type="entry name" value="Tol-Pal_TolQ"/>
</dbReference>
<dbReference type="PANTHER" id="PTHR30625">
    <property type="entry name" value="PROTEIN TOLQ"/>
    <property type="match status" value="1"/>
</dbReference>
<evidence type="ECO:0000256" key="2">
    <source>
        <dbReference type="ARBA" id="ARBA00010442"/>
    </source>
</evidence>
<keyword evidence="7 10" id="KW-1133">Transmembrane helix</keyword>
<keyword evidence="3 10" id="KW-1003">Cell membrane</keyword>
<evidence type="ECO:0000256" key="3">
    <source>
        <dbReference type="ARBA" id="ARBA00022475"/>
    </source>
</evidence>
<gene>
    <name evidence="10" type="primary">tolQ</name>
    <name evidence="12" type="ORF">BFW38_07585</name>
</gene>
<evidence type="ECO:0000256" key="4">
    <source>
        <dbReference type="ARBA" id="ARBA00022519"/>
    </source>
</evidence>
<comment type="caution">
    <text evidence="12">The sequence shown here is derived from an EMBL/GenBank/DDBJ whole genome shotgun (WGS) entry which is preliminary data.</text>
</comment>
<evidence type="ECO:0000259" key="11">
    <source>
        <dbReference type="Pfam" id="PF01618"/>
    </source>
</evidence>
<proteinExistence type="inferred from homology"/>
<keyword evidence="13" id="KW-1185">Reference proteome</keyword>
<dbReference type="AlphaFoldDB" id="A0A1E2V8W5"/>
<keyword evidence="4 10" id="KW-0997">Cell inner membrane</keyword>
<organism evidence="12 13">
    <name type="scientific">Terasakiispira papahanaumokuakeensis</name>
    <dbReference type="NCBI Taxonomy" id="197479"/>
    <lineage>
        <taxon>Bacteria</taxon>
        <taxon>Pseudomonadati</taxon>
        <taxon>Pseudomonadota</taxon>
        <taxon>Gammaproteobacteria</taxon>
        <taxon>Oceanospirillales</taxon>
        <taxon>Terasakiispira</taxon>
    </lineage>
</organism>
<feature type="domain" description="MotA/TolQ/ExbB proton channel" evidence="11">
    <location>
        <begin position="98"/>
        <end position="205"/>
    </location>
</feature>
<evidence type="ECO:0000313" key="12">
    <source>
        <dbReference type="EMBL" id="ODC03431.1"/>
    </source>
</evidence>
<evidence type="ECO:0000256" key="5">
    <source>
        <dbReference type="ARBA" id="ARBA00022618"/>
    </source>
</evidence>
<keyword evidence="9 10" id="KW-0131">Cell cycle</keyword>
<keyword evidence="8 10" id="KW-0472">Membrane</keyword>
<dbReference type="GO" id="GO:0005886">
    <property type="term" value="C:plasma membrane"/>
    <property type="evidence" value="ECO:0007669"/>
    <property type="project" value="UniProtKB-SubCell"/>
</dbReference>
<feature type="transmembrane region" description="Helical" evidence="10">
    <location>
        <begin position="168"/>
        <end position="190"/>
    </location>
</feature>
<dbReference type="InterPro" id="IPR050790">
    <property type="entry name" value="ExbB/TolQ_transport"/>
</dbReference>
<dbReference type="STRING" id="197479.BFW38_07585"/>
<evidence type="ECO:0000256" key="6">
    <source>
        <dbReference type="ARBA" id="ARBA00022692"/>
    </source>
</evidence>
<dbReference type="RefSeq" id="WP_068997847.1">
    <property type="nucleotide sequence ID" value="NZ_MDTQ01000001.1"/>
</dbReference>
<sequence>MSEPLSFWSLVANASVLVQLVMLALLVASVISWVTLFQRWMLMTKARKTLAAFRKKFWSGIDLAELFRDTQSEQTEGAERVIFSGYKTFNKVRQLSQQPAPLMECVERSMRVALAEEEERLQFGLPLLATIGSTSPYVGLFGTVWGIMESFRGLANVQQATLAVVAPGIAEALIATAMGLFAAIPAFIAYNRFVAASEGLAGQYENFAEEFAGILQRNLLNRQQEQA</sequence>
<evidence type="ECO:0000256" key="7">
    <source>
        <dbReference type="ARBA" id="ARBA00022989"/>
    </source>
</evidence>
<name>A0A1E2V8W5_9GAMM</name>
<dbReference type="GO" id="GO:0051301">
    <property type="term" value="P:cell division"/>
    <property type="evidence" value="ECO:0007669"/>
    <property type="project" value="UniProtKB-UniRule"/>
</dbReference>
<keyword evidence="5 10" id="KW-0132">Cell division</keyword>
<reference evidence="12 13" key="1">
    <citation type="submission" date="2016-08" db="EMBL/GenBank/DDBJ databases">
        <authorList>
            <person name="Seilhamer J.J."/>
        </authorList>
    </citation>
    <scope>NUCLEOTIDE SEQUENCE [LARGE SCALE GENOMIC DNA]</scope>
    <source>
        <strain evidence="12 13">PH27A</strain>
    </source>
</reference>
<dbReference type="OrthoDB" id="9805133at2"/>
<protein>
    <recommendedName>
        <fullName evidence="10">Tol-Pal system protein TolQ</fullName>
    </recommendedName>
</protein>
<dbReference type="Proteomes" id="UP000094291">
    <property type="component" value="Unassembled WGS sequence"/>
</dbReference>
<feature type="transmembrane region" description="Helical" evidence="10">
    <location>
        <begin position="127"/>
        <end position="148"/>
    </location>
</feature>
<dbReference type="NCBIfam" id="TIGR02796">
    <property type="entry name" value="tolQ"/>
    <property type="match status" value="1"/>
</dbReference>
<comment type="subunit">
    <text evidence="10">The Tol-Pal system is composed of five core proteins: the inner membrane proteins TolA, TolQ and TolR, the periplasmic protein TolB and the outer membrane protein Pal. They form a network linking the inner and outer membranes and the peptidoglycan layer.</text>
</comment>
<evidence type="ECO:0000256" key="10">
    <source>
        <dbReference type="HAMAP-Rule" id="MF_02202"/>
    </source>
</evidence>
<dbReference type="InterPro" id="IPR002898">
    <property type="entry name" value="MotA_ExbB_proton_chnl"/>
</dbReference>
<dbReference type="HAMAP" id="MF_02202">
    <property type="entry name" value="TolQ"/>
    <property type="match status" value="1"/>
</dbReference>
<evidence type="ECO:0000256" key="8">
    <source>
        <dbReference type="ARBA" id="ARBA00023136"/>
    </source>
</evidence>
<comment type="similarity">
    <text evidence="2 10">Belongs to the ExbB/TolQ family.</text>
</comment>
<evidence type="ECO:0000256" key="1">
    <source>
        <dbReference type="ARBA" id="ARBA00004651"/>
    </source>
</evidence>
<dbReference type="EMBL" id="MDTQ01000001">
    <property type="protein sequence ID" value="ODC03431.1"/>
    <property type="molecule type" value="Genomic_DNA"/>
</dbReference>
<feature type="transmembrane region" description="Helical" evidence="10">
    <location>
        <begin position="16"/>
        <end position="37"/>
    </location>
</feature>
<comment type="subcellular location">
    <subcellularLocation>
        <location evidence="10">Cell inner membrane</location>
        <topology evidence="10">Multi-pass membrane protein</topology>
    </subcellularLocation>
    <subcellularLocation>
        <location evidence="1">Cell membrane</location>
        <topology evidence="1">Multi-pass membrane protein</topology>
    </subcellularLocation>
</comment>
<evidence type="ECO:0000256" key="9">
    <source>
        <dbReference type="ARBA" id="ARBA00023306"/>
    </source>
</evidence>
<comment type="function">
    <text evidence="10">Part of the Tol-Pal system, which plays a role in outer membrane invagination during cell division and is important for maintaining outer membrane integrity.</text>
</comment>
<keyword evidence="6 10" id="KW-0812">Transmembrane</keyword>
<evidence type="ECO:0000313" key="13">
    <source>
        <dbReference type="Proteomes" id="UP000094291"/>
    </source>
</evidence>